<keyword evidence="4" id="KW-1185">Reference proteome</keyword>
<dbReference type="Proteomes" id="UP001058974">
    <property type="component" value="Chromosome 5"/>
</dbReference>
<feature type="region of interest" description="Disordered" evidence="1">
    <location>
        <begin position="247"/>
        <end position="290"/>
    </location>
</feature>
<accession>A0A9D4WVT0</accession>
<feature type="domain" description="Arabidopsis retrotransposon Orf1 C-terminal" evidence="2">
    <location>
        <begin position="25"/>
        <end position="86"/>
    </location>
</feature>
<organism evidence="3 4">
    <name type="scientific">Pisum sativum</name>
    <name type="common">Garden pea</name>
    <name type="synonym">Lathyrus oleraceus</name>
    <dbReference type="NCBI Taxonomy" id="3888"/>
    <lineage>
        <taxon>Eukaryota</taxon>
        <taxon>Viridiplantae</taxon>
        <taxon>Streptophyta</taxon>
        <taxon>Embryophyta</taxon>
        <taxon>Tracheophyta</taxon>
        <taxon>Spermatophyta</taxon>
        <taxon>Magnoliopsida</taxon>
        <taxon>eudicotyledons</taxon>
        <taxon>Gunneridae</taxon>
        <taxon>Pentapetalae</taxon>
        <taxon>rosids</taxon>
        <taxon>fabids</taxon>
        <taxon>Fabales</taxon>
        <taxon>Fabaceae</taxon>
        <taxon>Papilionoideae</taxon>
        <taxon>50 kb inversion clade</taxon>
        <taxon>NPAAA clade</taxon>
        <taxon>Hologalegina</taxon>
        <taxon>IRL clade</taxon>
        <taxon>Fabeae</taxon>
        <taxon>Lathyrus</taxon>
    </lineage>
</organism>
<proteinExistence type="predicted"/>
<feature type="region of interest" description="Disordered" evidence="1">
    <location>
        <begin position="331"/>
        <end position="352"/>
    </location>
</feature>
<evidence type="ECO:0000313" key="4">
    <source>
        <dbReference type="Proteomes" id="UP001058974"/>
    </source>
</evidence>
<sequence>MAGNQNFGNIIFRSEDDNYQREQFERFQQRGIVSTRYPDLPCLHQLGLLQGIEWMLRQANLTFLCTHNQPTYPSLTLEFLSSYDYTTPAGEDEFLTGTATFRMPNNSKVNSKELFFLQCVFEPDTQVNAASFLFHHIRTLCARGRQPFIIGGLITTIALGLNLGDKLQTLESLPPLSMDISYCRSSRLIKNRVGGGYYLMVNNQAVPSVVLPNTALTDVTNPDRHLYDLNAPETTEPLQTNPQTDEFEAMEQGDHPPTQQSVPLNPSSNATGPSSQRRRRRRPATNDDIMDAIDGMQAQNVEMLQMMRQMQQQQDARNAITDQRFTELFSRFDNLDLRPRSPGPRTRGGRQP</sequence>
<reference evidence="3 4" key="1">
    <citation type="journal article" date="2022" name="Nat. Genet.">
        <title>Improved pea reference genome and pan-genome highlight genomic features and evolutionary characteristics.</title>
        <authorList>
            <person name="Yang T."/>
            <person name="Liu R."/>
            <person name="Luo Y."/>
            <person name="Hu S."/>
            <person name="Wang D."/>
            <person name="Wang C."/>
            <person name="Pandey M.K."/>
            <person name="Ge S."/>
            <person name="Xu Q."/>
            <person name="Li N."/>
            <person name="Li G."/>
            <person name="Huang Y."/>
            <person name="Saxena R.K."/>
            <person name="Ji Y."/>
            <person name="Li M."/>
            <person name="Yan X."/>
            <person name="He Y."/>
            <person name="Liu Y."/>
            <person name="Wang X."/>
            <person name="Xiang C."/>
            <person name="Varshney R.K."/>
            <person name="Ding H."/>
            <person name="Gao S."/>
            <person name="Zong X."/>
        </authorList>
    </citation>
    <scope>NUCLEOTIDE SEQUENCE [LARGE SCALE GENOMIC DNA]</scope>
    <source>
        <strain evidence="3 4">cv. Zhongwan 6</strain>
    </source>
</reference>
<dbReference type="InterPro" id="IPR004312">
    <property type="entry name" value="ATHILA_Orf1_C"/>
</dbReference>
<protein>
    <recommendedName>
        <fullName evidence="2">Arabidopsis retrotransposon Orf1 C-terminal domain-containing protein</fullName>
    </recommendedName>
</protein>
<feature type="compositionally biased region" description="Low complexity" evidence="1">
    <location>
        <begin position="343"/>
        <end position="352"/>
    </location>
</feature>
<evidence type="ECO:0000259" key="2">
    <source>
        <dbReference type="Pfam" id="PF03078"/>
    </source>
</evidence>
<evidence type="ECO:0000313" key="3">
    <source>
        <dbReference type="EMBL" id="KAI5408678.1"/>
    </source>
</evidence>
<evidence type="ECO:0000256" key="1">
    <source>
        <dbReference type="SAM" id="MobiDB-lite"/>
    </source>
</evidence>
<gene>
    <name evidence="3" type="ORF">KIW84_054495</name>
</gene>
<feature type="compositionally biased region" description="Polar residues" evidence="1">
    <location>
        <begin position="257"/>
        <end position="275"/>
    </location>
</feature>
<dbReference type="Gramene" id="Psat05G0449500-T1">
    <property type="protein sequence ID" value="KAI5408678.1"/>
    <property type="gene ID" value="KIW84_054495"/>
</dbReference>
<feature type="region of interest" description="Disordered" evidence="1">
    <location>
        <begin position="221"/>
        <end position="240"/>
    </location>
</feature>
<dbReference type="Pfam" id="PF03078">
    <property type="entry name" value="ATHILA"/>
    <property type="match status" value="1"/>
</dbReference>
<dbReference type="AlphaFoldDB" id="A0A9D4WVT0"/>
<dbReference type="EMBL" id="JAMSHJ010000005">
    <property type="protein sequence ID" value="KAI5408678.1"/>
    <property type="molecule type" value="Genomic_DNA"/>
</dbReference>
<comment type="caution">
    <text evidence="3">The sequence shown here is derived from an EMBL/GenBank/DDBJ whole genome shotgun (WGS) entry which is preliminary data.</text>
</comment>
<name>A0A9D4WVT0_PEA</name>